<evidence type="ECO:0000313" key="4">
    <source>
        <dbReference type="Proteomes" id="UP000241462"/>
    </source>
</evidence>
<organism evidence="3 4">
    <name type="scientific">Coniella lustricola</name>
    <dbReference type="NCBI Taxonomy" id="2025994"/>
    <lineage>
        <taxon>Eukaryota</taxon>
        <taxon>Fungi</taxon>
        <taxon>Dikarya</taxon>
        <taxon>Ascomycota</taxon>
        <taxon>Pezizomycotina</taxon>
        <taxon>Sordariomycetes</taxon>
        <taxon>Sordariomycetidae</taxon>
        <taxon>Diaporthales</taxon>
        <taxon>Schizoparmaceae</taxon>
        <taxon>Coniella</taxon>
    </lineage>
</organism>
<protein>
    <recommendedName>
        <fullName evidence="1">methionyl-tRNA formyltransferase</fullName>
        <ecNumber evidence="1">2.1.2.9</ecNumber>
    </recommendedName>
</protein>
<proteinExistence type="predicted"/>
<dbReference type="GO" id="GO:0004479">
    <property type="term" value="F:methionyl-tRNA formyltransferase activity"/>
    <property type="evidence" value="ECO:0007669"/>
    <property type="project" value="UniProtKB-EC"/>
</dbReference>
<dbReference type="FunCoup" id="A0A2T3AHF4">
    <property type="interactions" value="255"/>
</dbReference>
<keyword evidence="3" id="KW-0808">Transferase</keyword>
<evidence type="ECO:0000313" key="3">
    <source>
        <dbReference type="EMBL" id="PSR97632.1"/>
    </source>
</evidence>
<dbReference type="GO" id="GO:0005739">
    <property type="term" value="C:mitochondrion"/>
    <property type="evidence" value="ECO:0007669"/>
    <property type="project" value="TreeGrafter"/>
</dbReference>
<name>A0A2T3AHF4_9PEZI</name>
<dbReference type="STRING" id="2025994.A0A2T3AHF4"/>
<keyword evidence="4" id="KW-1185">Reference proteome</keyword>
<dbReference type="InParanoid" id="A0A2T3AHF4"/>
<dbReference type="PANTHER" id="PTHR11138:SF5">
    <property type="entry name" value="METHIONYL-TRNA FORMYLTRANSFERASE, MITOCHONDRIAL"/>
    <property type="match status" value="1"/>
</dbReference>
<dbReference type="EC" id="2.1.2.9" evidence="1"/>
<evidence type="ECO:0000256" key="1">
    <source>
        <dbReference type="ARBA" id="ARBA00012261"/>
    </source>
</evidence>
<dbReference type="InterPro" id="IPR036477">
    <property type="entry name" value="Formyl_transf_N_sf"/>
</dbReference>
<dbReference type="InterPro" id="IPR041711">
    <property type="entry name" value="Met-tRNA-FMT_N"/>
</dbReference>
<dbReference type="Gene3D" id="3.40.50.170">
    <property type="entry name" value="Formyl transferase, N-terminal domain"/>
    <property type="match status" value="1"/>
</dbReference>
<feature type="non-terminal residue" evidence="3">
    <location>
        <position position="285"/>
    </location>
</feature>
<sequence>MLLSTLRHASAGKTSSQRLSFTRWPCQTCANTHYKLIGQTRHQSSSSSSSSSPATTRTRSEPLRILFCGSDNFSCASLSALHNLHKANPSLIESIDVLVRPGKPAGRGLTRIAVGPLYHLAESLALPIHQRDTFTGWDLPLPGRVTHPKTGVKTIFPHPTSTLPHRPYSTFNLLIAVSFGLFVPPRILNRLRYGGLNIHPSLLPDLRGPAPIQWSILARRACTGVTLQTLHPTEYDNGHILKQTPPPGLLMPENATTPSLLALLAREGATLLTSALQQGLHVPPY</sequence>
<dbReference type="OrthoDB" id="10268103at2759"/>
<gene>
    <name evidence="3" type="ORF">BD289DRAFT_362015</name>
</gene>
<reference evidence="3 4" key="1">
    <citation type="journal article" date="2018" name="Mycol. Prog.">
        <title>Coniella lustricola, a new species from submerged detritus.</title>
        <authorList>
            <person name="Raudabaugh D.B."/>
            <person name="Iturriaga T."/>
            <person name="Carver A."/>
            <person name="Mondo S."/>
            <person name="Pangilinan J."/>
            <person name="Lipzen A."/>
            <person name="He G."/>
            <person name="Amirebrahimi M."/>
            <person name="Grigoriev I.V."/>
            <person name="Miller A.N."/>
        </authorList>
    </citation>
    <scope>NUCLEOTIDE SEQUENCE [LARGE SCALE GENOMIC DNA]</scope>
    <source>
        <strain evidence="3 4">B22-T-1</strain>
    </source>
</reference>
<dbReference type="InterPro" id="IPR002376">
    <property type="entry name" value="Formyl_transf_N"/>
</dbReference>
<feature type="domain" description="Formyl transferase N-terminal" evidence="2">
    <location>
        <begin position="172"/>
        <end position="246"/>
    </location>
</feature>
<dbReference type="SUPFAM" id="SSF53328">
    <property type="entry name" value="Formyltransferase"/>
    <property type="match status" value="1"/>
</dbReference>
<dbReference type="Proteomes" id="UP000241462">
    <property type="component" value="Unassembled WGS sequence"/>
</dbReference>
<evidence type="ECO:0000259" key="2">
    <source>
        <dbReference type="Pfam" id="PF00551"/>
    </source>
</evidence>
<dbReference type="Pfam" id="PF00551">
    <property type="entry name" value="Formyl_trans_N"/>
    <property type="match status" value="1"/>
</dbReference>
<dbReference type="AlphaFoldDB" id="A0A2T3AHF4"/>
<dbReference type="EMBL" id="KZ678389">
    <property type="protein sequence ID" value="PSR97632.1"/>
    <property type="molecule type" value="Genomic_DNA"/>
</dbReference>
<dbReference type="CDD" id="cd08646">
    <property type="entry name" value="FMT_core_Met-tRNA-FMT_N"/>
    <property type="match status" value="1"/>
</dbReference>
<dbReference type="PANTHER" id="PTHR11138">
    <property type="entry name" value="METHIONYL-TRNA FORMYLTRANSFERASE"/>
    <property type="match status" value="1"/>
</dbReference>
<accession>A0A2T3AHF4</accession>